<dbReference type="PROSITE" id="PS51820">
    <property type="entry name" value="PA14"/>
    <property type="match status" value="2"/>
</dbReference>
<dbReference type="InterPro" id="IPR015919">
    <property type="entry name" value="Cadherin-like_sf"/>
</dbReference>
<dbReference type="SUPFAM" id="SSF81296">
    <property type="entry name" value="E set domains"/>
    <property type="match status" value="1"/>
</dbReference>
<dbReference type="SMART" id="SM00758">
    <property type="entry name" value="PA14"/>
    <property type="match status" value="2"/>
</dbReference>
<evidence type="ECO:0000313" key="4">
    <source>
        <dbReference type="EMBL" id="MFC5178961.1"/>
    </source>
</evidence>
<dbReference type="Pfam" id="PF07691">
    <property type="entry name" value="PA14"/>
    <property type="match status" value="2"/>
</dbReference>
<evidence type="ECO:0000256" key="1">
    <source>
        <dbReference type="SAM" id="MobiDB-lite"/>
    </source>
</evidence>
<feature type="compositionally biased region" description="Low complexity" evidence="1">
    <location>
        <begin position="495"/>
        <end position="507"/>
    </location>
</feature>
<keyword evidence="2" id="KW-0732">Signal</keyword>
<dbReference type="SUPFAM" id="SSF49313">
    <property type="entry name" value="Cadherin-like"/>
    <property type="match status" value="1"/>
</dbReference>
<dbReference type="Gene3D" id="2.60.40.10">
    <property type="entry name" value="Immunoglobulins"/>
    <property type="match status" value="5"/>
</dbReference>
<dbReference type="Pfam" id="PF05345">
    <property type="entry name" value="He_PIG"/>
    <property type="match status" value="1"/>
</dbReference>
<evidence type="ECO:0000256" key="2">
    <source>
        <dbReference type="SAM" id="SignalP"/>
    </source>
</evidence>
<sequence>MSRSGRSVVGTFALATALSVTMAGVAPGVAAAAPASTATLVQVIDLSTWSPASPDPSGVAWRAATGHLVVVDSEVDETTGAGYHGVNLWEATRTGTVTATGTTVGVSSEPTGAGMDPATDTLFVSDDDGGRVLARRAGPDGLFGTTDDVGVGSVNTRALGIADTEDPAFDTANGALYFLNGTSTDVYRVNPVNGVFGDADDTVSQFDVGFLGITDTEALAYDAARNTLLVGGSNGYIYELTPTGTLVRSVDARVGGLSHLSGITVAPASDGASVPSWWVVDRGVDNDAVPTENDGRLFELRALPDATNLPPVVESVRIDQTSPTTDQELTVTVDASDVDGPQPVQFSYQWSRNGEDIAGATAATLDLGVAGNGDKGDRISVSVRATDGVDATPWVASAAVTVVNGAPAFVPPLPDRNGTEGRSVDVAAAATDPDGDTLTYTATGLPPGLTIDAATGHITGTIADGAAAGGPYTVTVDAADGPPSVPSPEVRKVQSASGTATTGSSMTVDLPATPTPGNLLVATARFGGSSAAVLPTGWRAAVQLGSPKALVMYKVVAAGDSRSVTLSLNPYVSSVFAMTVLEYSGLITDTDTVLDRTGSGTVAPSATSASVALSAATTEASELVVATVNVSAVSTPGFSGTWANGFSHDATGPYQAVAHRAVTETGTYATGTSWTSAVTAGTSTIASFRRIPGVETDSRVARDTFTWTVGTDTTGPEVGITVAPPDPDGAAGWYRSAVTVTVDATDDSGEVASVEYAVDGGDWTDYTGAFALSDGEHLVHARATDDLGNTGTDQLALKQDTAGPAVALVGGPVGDQELGHVAPAPTCDASDVTSGLQDCVVTGYGTDLGQHTVVATATDNAGNVSTDMRKYTVVDTGVPSVVIAVTPAVPDGLDGWYTSGVTVSVTATDEPGGVTSTEVSVDGGTTWVGYDGPFLLPDGEHAVQARATDASGNTGTDHVTLRQDTTHPAVALVGGPTGDQELGHVAAAPTCEASDATSGLKDCVVTGYGTDLGEHTVVATATDDAGNVSTDERTYRVADTGAPTVGISVSPGDPDGANGWYTSVVEVTVTSDDAGALAAVEVSVDGSTWLDYVGRFPLADGDWVVRARATDASGNTGADQLALKQDTAGPVVALVGGPSGTQELGSVAPEPACEASDATSGLQDCVVTGYGTGLGEHTVVATATDGAGNVRKDSRTYTVVDTGRPTVVLSVAPASPDGLDGWYTSVVEVAVTATDEPSGVASTQFSVDGGETWSDYTGALTLPDGDYTLKARATDASGNTGTDQLALKQDTADPAVALVGGPVGDQELGHVAPAPTCDASDVTSGLKDCVVTGYGTDLGEHTVVATATDNAGNTSRDSRSYTVVRNDTAPVAADDAYATNAGDTLRVAAPGVLGNDSDPDGDTLSAEVVDAPAHASSFALAGDGSFTYVPAPGFGGVDTFRYRVVSGTSVSAPATVTLTVTPAWAAQYFSNEKLSGAPVATAFEPLGDPEQLVHEWGSGGPAGVRVDGFSARWTTSIDLDQGGDFIFTGSADDGFRVLVDGTWVLRDWGKLAVVTSAAVPLTAGTHTIVVEYYEHTGAARVDVGWQRAASNHWTAEYFANETLKGAPASVVDEAFGSPRQLDHNWGTGGPAGLGPDGFSARYSARVVLAAGDYHFTATSDDGVRVRIDGTLVLNDWKAHTVRTRAVTVHLTAGQHTIVVEHYEHSGAATVQLSW</sequence>
<dbReference type="InterPro" id="IPR037524">
    <property type="entry name" value="PA14/GLEYA"/>
</dbReference>
<protein>
    <submittedName>
        <fullName evidence="4">OmpL47-type beta-barrel domain-containing protein</fullName>
    </submittedName>
</protein>
<reference evidence="5" key="1">
    <citation type="journal article" date="2019" name="Int. J. Syst. Evol. Microbiol.">
        <title>The Global Catalogue of Microorganisms (GCM) 10K type strain sequencing project: providing services to taxonomists for standard genome sequencing and annotation.</title>
        <authorList>
            <consortium name="The Broad Institute Genomics Platform"/>
            <consortium name="The Broad Institute Genome Sequencing Center for Infectious Disease"/>
            <person name="Wu L."/>
            <person name="Ma J."/>
        </authorList>
    </citation>
    <scope>NUCLEOTIDE SEQUENCE [LARGE SCALE GENOMIC DNA]</scope>
    <source>
        <strain evidence="5">DFY41</strain>
    </source>
</reference>
<dbReference type="InterPro" id="IPR011658">
    <property type="entry name" value="PA14_dom"/>
</dbReference>
<gene>
    <name evidence="4" type="ORF">ACFPGP_19925</name>
</gene>
<dbReference type="NCBIfam" id="NF047446">
    <property type="entry name" value="barrel_OmpL47"/>
    <property type="match status" value="3"/>
</dbReference>
<dbReference type="InterPro" id="IPR013783">
    <property type="entry name" value="Ig-like_fold"/>
</dbReference>
<feature type="signal peptide" evidence="2">
    <location>
        <begin position="1"/>
        <end position="32"/>
    </location>
</feature>
<feature type="chain" id="PRO_5047421540" evidence="2">
    <location>
        <begin position="33"/>
        <end position="1714"/>
    </location>
</feature>
<feature type="domain" description="PA14" evidence="3">
    <location>
        <begin position="1459"/>
        <end position="1602"/>
    </location>
</feature>
<dbReference type="EMBL" id="JBHSKD010000027">
    <property type="protein sequence ID" value="MFC5178961.1"/>
    <property type="molecule type" value="Genomic_DNA"/>
</dbReference>
<comment type="caution">
    <text evidence="4">The sequence shown here is derived from an EMBL/GenBank/DDBJ whole genome shotgun (WGS) entry which is preliminary data.</text>
</comment>
<dbReference type="Proteomes" id="UP001596087">
    <property type="component" value="Unassembled WGS sequence"/>
</dbReference>
<evidence type="ECO:0000313" key="5">
    <source>
        <dbReference type="Proteomes" id="UP001596087"/>
    </source>
</evidence>
<dbReference type="InterPro" id="IPR014756">
    <property type="entry name" value="Ig_E-set"/>
</dbReference>
<evidence type="ECO:0000259" key="3">
    <source>
        <dbReference type="PROSITE" id="PS51820"/>
    </source>
</evidence>
<proteinExistence type="predicted"/>
<dbReference type="RefSeq" id="WP_378592767.1">
    <property type="nucleotide sequence ID" value="NZ_JBHSKD010000027.1"/>
</dbReference>
<organism evidence="4 5">
    <name type="scientific">Nocardioides taihuensis</name>
    <dbReference type="NCBI Taxonomy" id="1835606"/>
    <lineage>
        <taxon>Bacteria</taxon>
        <taxon>Bacillati</taxon>
        <taxon>Actinomycetota</taxon>
        <taxon>Actinomycetes</taxon>
        <taxon>Propionibacteriales</taxon>
        <taxon>Nocardioidaceae</taxon>
        <taxon>Nocardioides</taxon>
    </lineage>
</organism>
<keyword evidence="5" id="KW-1185">Reference proteome</keyword>
<dbReference type="Pfam" id="PF17963">
    <property type="entry name" value="Big_9"/>
    <property type="match status" value="1"/>
</dbReference>
<dbReference type="SUPFAM" id="SSF63825">
    <property type="entry name" value="YWTD domain"/>
    <property type="match status" value="1"/>
</dbReference>
<name>A0ABW0BQU9_9ACTN</name>
<dbReference type="Gene3D" id="3.90.182.10">
    <property type="entry name" value="Toxin - Anthrax Protective Antigen,domain 1"/>
    <property type="match status" value="2"/>
</dbReference>
<dbReference type="Gene3D" id="2.60.40.3440">
    <property type="match status" value="1"/>
</dbReference>
<dbReference type="InterPro" id="IPR058094">
    <property type="entry name" value="Ig-like_OmpL47-like"/>
</dbReference>
<feature type="domain" description="PA14" evidence="3">
    <location>
        <begin position="1593"/>
        <end position="1714"/>
    </location>
</feature>
<dbReference type="SUPFAM" id="SSF56988">
    <property type="entry name" value="Anthrax protective antigen"/>
    <property type="match status" value="2"/>
</dbReference>
<accession>A0ABW0BQU9</accession>
<feature type="region of interest" description="Disordered" evidence="1">
    <location>
        <begin position="480"/>
        <end position="511"/>
    </location>
</feature>